<dbReference type="SUPFAM" id="SSF49899">
    <property type="entry name" value="Concanavalin A-like lectins/glucanases"/>
    <property type="match status" value="1"/>
</dbReference>
<evidence type="ECO:0000313" key="2">
    <source>
        <dbReference type="Proteomes" id="UP000001747"/>
    </source>
</evidence>
<dbReference type="KEGG" id="sis:LS215_1012"/>
<dbReference type="EMBL" id="CP001399">
    <property type="protein sequence ID" value="ACP35047.1"/>
    <property type="molecule type" value="Genomic_DNA"/>
</dbReference>
<dbReference type="InterPro" id="IPR013320">
    <property type="entry name" value="ConA-like_dom_sf"/>
</dbReference>
<gene>
    <name evidence="1" type="ordered locus">LS215_1012</name>
</gene>
<dbReference type="Pfam" id="PF13385">
    <property type="entry name" value="Laminin_G_3"/>
    <property type="match status" value="1"/>
</dbReference>
<dbReference type="Gene3D" id="2.60.120.200">
    <property type="match status" value="1"/>
</dbReference>
<dbReference type="OrthoDB" id="44154at2157"/>
<protein>
    <recommendedName>
        <fullName evidence="3">LamG-like jellyroll fold domain-containing protein</fullName>
    </recommendedName>
</protein>
<evidence type="ECO:0000313" key="1">
    <source>
        <dbReference type="EMBL" id="ACP35047.1"/>
    </source>
</evidence>
<sequence>MVKLKRRDFIGLTIAGGTIAGLVNFLENKPKSNLVQITNKKAFLYEYFAIVYGNPEIGYKAIDNNGKILFNGKCSDGTGTCGIYEALEYVESNYGYGKITIFGNFYPVNSPPSISSDVEIEGNATIYVNPNSLPFVLSLRLRKIRVLWYKNIGIINNMLAKRNIFSLNPYVLFTNTYESLLLSNGEQTIGEPSSFTISVWVYGEQNPYGGYILSYGSLERGIVWTLQSTQNSIIFSGSSGKVSSIAPQSTPFHIGITWNNGYTELYINGKMVNSAEIQIEYKNPAYIWINNFPIQSQQSGLNLPSWFSYVENVQLYNSVLSESQISQLASSPIQDPVDQSIILWALYRYVMYLGDLITGKGFQRIGALFYNGPM</sequence>
<reference evidence="1 2" key="1">
    <citation type="journal article" date="2009" name="Proc. Natl. Acad. Sci. U.S.A.">
        <title>Biogeography of the Sulfolobus islandicus pan-genome.</title>
        <authorList>
            <person name="Reno M.L."/>
            <person name="Held N.L."/>
            <person name="Fields C.J."/>
            <person name="Burke P.V."/>
            <person name="Whitaker R.J."/>
        </authorList>
    </citation>
    <scope>NUCLEOTIDE SEQUENCE [LARGE SCALE GENOMIC DNA]</scope>
    <source>
        <strain evidence="2">L.S.2.15 / Lassen #1</strain>
    </source>
</reference>
<organism evidence="1 2">
    <name type="scientific">Saccharolobus islandicus (strain L.S.2.15 / Lassen #1)</name>
    <name type="common">Sulfolobus islandicus</name>
    <dbReference type="NCBI Taxonomy" id="429572"/>
    <lineage>
        <taxon>Archaea</taxon>
        <taxon>Thermoproteota</taxon>
        <taxon>Thermoprotei</taxon>
        <taxon>Sulfolobales</taxon>
        <taxon>Sulfolobaceae</taxon>
        <taxon>Saccharolobus</taxon>
    </lineage>
</organism>
<name>C3MNT4_SACI2</name>
<accession>C3MNT4</accession>
<dbReference type="Proteomes" id="UP000001747">
    <property type="component" value="Chromosome"/>
</dbReference>
<evidence type="ECO:0008006" key="3">
    <source>
        <dbReference type="Google" id="ProtNLM"/>
    </source>
</evidence>
<dbReference type="AlphaFoldDB" id="C3MNT4"/>
<proteinExistence type="predicted"/>
<dbReference type="GeneID" id="7797516"/>
<dbReference type="HOGENOM" id="CLU_738930_0_0_2"/>
<dbReference type="RefSeq" id="WP_012713415.1">
    <property type="nucleotide sequence ID" value="NC_012589.1"/>
</dbReference>